<evidence type="ECO:0000256" key="2">
    <source>
        <dbReference type="ARBA" id="ARBA00022692"/>
    </source>
</evidence>
<feature type="transmembrane region" description="Helical" evidence="6">
    <location>
        <begin position="268"/>
        <end position="293"/>
    </location>
</feature>
<dbReference type="EMBL" id="JAEPRA010000022">
    <property type="protein sequence ID" value="KAG2172599.1"/>
    <property type="molecule type" value="Genomic_DNA"/>
</dbReference>
<reference evidence="7" key="1">
    <citation type="submission" date="2020-12" db="EMBL/GenBank/DDBJ databases">
        <title>Metabolic potential, ecology and presence of endohyphal bacteria is reflected in genomic diversity of Mucoromycotina.</title>
        <authorList>
            <person name="Muszewska A."/>
            <person name="Okrasinska A."/>
            <person name="Steczkiewicz K."/>
            <person name="Drgas O."/>
            <person name="Orlowska M."/>
            <person name="Perlinska-Lenart U."/>
            <person name="Aleksandrzak-Piekarczyk T."/>
            <person name="Szatraj K."/>
            <person name="Zielenkiewicz U."/>
            <person name="Pilsyk S."/>
            <person name="Malc E."/>
            <person name="Mieczkowski P."/>
            <person name="Kruszewska J.S."/>
            <person name="Biernat P."/>
            <person name="Pawlowska J."/>
        </authorList>
    </citation>
    <scope>NUCLEOTIDE SEQUENCE</scope>
    <source>
        <strain evidence="7">WA0000051536</strain>
    </source>
</reference>
<protein>
    <recommendedName>
        <fullName evidence="9">DUF803-domain-containing protein</fullName>
    </recommendedName>
</protein>
<feature type="transmembrane region" description="Helical" evidence="6">
    <location>
        <begin position="135"/>
        <end position="157"/>
    </location>
</feature>
<organism evidence="7 8">
    <name type="scientific">Umbelopsis vinacea</name>
    <dbReference type="NCBI Taxonomy" id="44442"/>
    <lineage>
        <taxon>Eukaryota</taxon>
        <taxon>Fungi</taxon>
        <taxon>Fungi incertae sedis</taxon>
        <taxon>Mucoromycota</taxon>
        <taxon>Mucoromycotina</taxon>
        <taxon>Umbelopsidomycetes</taxon>
        <taxon>Umbelopsidales</taxon>
        <taxon>Umbelopsidaceae</taxon>
        <taxon>Umbelopsis</taxon>
    </lineage>
</organism>
<evidence type="ECO:0000256" key="4">
    <source>
        <dbReference type="ARBA" id="ARBA00023136"/>
    </source>
</evidence>
<evidence type="ECO:0008006" key="9">
    <source>
        <dbReference type="Google" id="ProtNLM"/>
    </source>
</evidence>
<name>A0A8H7UAJ9_9FUNG</name>
<dbReference type="OrthoDB" id="165382at2759"/>
<dbReference type="GO" id="GO:0016020">
    <property type="term" value="C:membrane"/>
    <property type="evidence" value="ECO:0007669"/>
    <property type="project" value="UniProtKB-SubCell"/>
</dbReference>
<feature type="transmembrane region" description="Helical" evidence="6">
    <location>
        <begin position="305"/>
        <end position="326"/>
    </location>
</feature>
<comment type="subcellular location">
    <subcellularLocation>
        <location evidence="1">Membrane</location>
        <topology evidence="1">Multi-pass membrane protein</topology>
    </subcellularLocation>
</comment>
<feature type="compositionally biased region" description="Polar residues" evidence="5">
    <location>
        <begin position="573"/>
        <end position="582"/>
    </location>
</feature>
<evidence type="ECO:0000313" key="7">
    <source>
        <dbReference type="EMBL" id="KAG2172599.1"/>
    </source>
</evidence>
<keyword evidence="3 6" id="KW-1133">Transmembrane helix</keyword>
<accession>A0A8H7UAJ9</accession>
<evidence type="ECO:0000313" key="8">
    <source>
        <dbReference type="Proteomes" id="UP000612746"/>
    </source>
</evidence>
<dbReference type="GO" id="GO:0015095">
    <property type="term" value="F:magnesium ion transmembrane transporter activity"/>
    <property type="evidence" value="ECO:0007669"/>
    <property type="project" value="InterPro"/>
</dbReference>
<feature type="transmembrane region" description="Helical" evidence="6">
    <location>
        <begin position="56"/>
        <end position="77"/>
    </location>
</feature>
<comment type="caution">
    <text evidence="7">The sequence shown here is derived from an EMBL/GenBank/DDBJ whole genome shotgun (WGS) entry which is preliminary data.</text>
</comment>
<keyword evidence="4 6" id="KW-0472">Membrane</keyword>
<feature type="transmembrane region" description="Helical" evidence="6">
    <location>
        <begin position="225"/>
        <end position="248"/>
    </location>
</feature>
<feature type="transmembrane region" description="Helical" evidence="6">
    <location>
        <begin position="106"/>
        <end position="126"/>
    </location>
</feature>
<dbReference type="Pfam" id="PF05653">
    <property type="entry name" value="Mg_trans_NIPA"/>
    <property type="match status" value="1"/>
</dbReference>
<feature type="transmembrane region" description="Helical" evidence="6">
    <location>
        <begin position="177"/>
        <end position="204"/>
    </location>
</feature>
<evidence type="ECO:0000256" key="5">
    <source>
        <dbReference type="SAM" id="MobiDB-lite"/>
    </source>
</evidence>
<keyword evidence="8" id="KW-1185">Reference proteome</keyword>
<evidence type="ECO:0000256" key="3">
    <source>
        <dbReference type="ARBA" id="ARBA00022989"/>
    </source>
</evidence>
<dbReference type="PANTHER" id="PTHR12570:SF82">
    <property type="entry name" value="NIPA-LIKE PROTEIN 3"/>
    <property type="match status" value="1"/>
</dbReference>
<evidence type="ECO:0000256" key="6">
    <source>
        <dbReference type="SAM" id="Phobius"/>
    </source>
</evidence>
<keyword evidence="2 6" id="KW-0812">Transmembrane</keyword>
<feature type="transmembrane region" description="Helical" evidence="6">
    <location>
        <begin position="332"/>
        <end position="354"/>
    </location>
</feature>
<dbReference type="PANTHER" id="PTHR12570">
    <property type="match status" value="1"/>
</dbReference>
<sequence>MTGSTPIDFVIGFLVSLGASTLNALGLNLLKLDHVRNAKKLETEQRHDCGRPMWHFGLYLYIASQLIGSTIALSKLYHHSCQKKKSGTPVLTHLFSLIIDYLKTQWVAPLGSAALIFNFIFAKMLVGTNIERKDILGTFVVVASVIWIVVFGGINGGDDPEANLSLDSLKALYLRPLFAVYFGILNLITLTGLVFSIYASWLISNDRRRSRLYILRDLPNDTMKKLVGICMSIVGGLLASETLLLAKSGVKLFVISVSTGDNQFTDSISIFILIALLVTAILQASIHLSSVYCLNTSLKLHSSMVVVPTFYGTYTCMGLINSMVYMDEIGTYPAWAIVLVLIGVAFLIYGVMLLSAEKTEKPVEEQVAVAETHIRGAGDDEELGDIRSIQLPNVPATAKTYIPSDSTRGKHIRMFSEDHDDFVFDIPESTLRDSGESLTGTLLRKDDKGRIIVDSTNTGYFRRGSKAKLKGVKGVASGFRSILNPQRYKNIDKSSPRPSTTIPMEVSAPDYDQIETTSTSYTVAPHIVETGSHGSPGLDDTLRRRNPTDVLPEQDAYMASDLHLDMLAHPLPSANTSPTPSHITGDHVIKG</sequence>
<feature type="transmembrane region" description="Helical" evidence="6">
    <location>
        <begin position="6"/>
        <end position="30"/>
    </location>
</feature>
<proteinExistence type="predicted"/>
<evidence type="ECO:0000256" key="1">
    <source>
        <dbReference type="ARBA" id="ARBA00004141"/>
    </source>
</evidence>
<dbReference type="AlphaFoldDB" id="A0A8H7UAJ9"/>
<feature type="region of interest" description="Disordered" evidence="5">
    <location>
        <begin position="572"/>
        <end position="591"/>
    </location>
</feature>
<dbReference type="InterPro" id="IPR008521">
    <property type="entry name" value="Mg_trans_NIPA"/>
</dbReference>
<dbReference type="Proteomes" id="UP000612746">
    <property type="component" value="Unassembled WGS sequence"/>
</dbReference>
<gene>
    <name evidence="7" type="ORF">INT44_002614</name>
</gene>